<evidence type="ECO:0000256" key="1">
    <source>
        <dbReference type="SAM" id="MobiDB-lite"/>
    </source>
</evidence>
<feature type="compositionally biased region" description="Low complexity" evidence="1">
    <location>
        <begin position="28"/>
        <end position="48"/>
    </location>
</feature>
<protein>
    <submittedName>
        <fullName evidence="2">Uncharacterized protein, isoform A</fullName>
    </submittedName>
</protein>
<feature type="region of interest" description="Disordered" evidence="1">
    <location>
        <begin position="28"/>
        <end position="53"/>
    </location>
</feature>
<keyword evidence="3" id="KW-1185">Reference proteome</keyword>
<dbReference type="Proteomes" id="UP000008792">
    <property type="component" value="Unassembled WGS sequence"/>
</dbReference>
<organism evidence="2 3">
    <name type="scientific">Drosophila virilis</name>
    <name type="common">Fruit fly</name>
    <dbReference type="NCBI Taxonomy" id="7244"/>
    <lineage>
        <taxon>Eukaryota</taxon>
        <taxon>Metazoa</taxon>
        <taxon>Ecdysozoa</taxon>
        <taxon>Arthropoda</taxon>
        <taxon>Hexapoda</taxon>
        <taxon>Insecta</taxon>
        <taxon>Pterygota</taxon>
        <taxon>Neoptera</taxon>
        <taxon>Endopterygota</taxon>
        <taxon>Diptera</taxon>
        <taxon>Brachycera</taxon>
        <taxon>Muscomorpha</taxon>
        <taxon>Ephydroidea</taxon>
        <taxon>Drosophilidae</taxon>
        <taxon>Drosophila</taxon>
    </lineage>
</organism>
<accession>A0A0Q9WX36</accession>
<gene>
    <name evidence="2" type="primary">Dvir\GJ27138</name>
    <name evidence="2" type="ORF">Dvir_GJ27138</name>
</gene>
<reference evidence="2 3" key="1">
    <citation type="journal article" date="2007" name="Nature">
        <title>Evolution of genes and genomes on the Drosophila phylogeny.</title>
        <authorList>
            <consortium name="Drosophila 12 Genomes Consortium"/>
            <person name="Clark A.G."/>
            <person name="Eisen M.B."/>
            <person name="Smith D.R."/>
            <person name="Bergman C.M."/>
            <person name="Oliver B."/>
            <person name="Markow T.A."/>
            <person name="Kaufman T.C."/>
            <person name="Kellis M."/>
            <person name="Gelbart W."/>
            <person name="Iyer V.N."/>
            <person name="Pollard D.A."/>
            <person name="Sackton T.B."/>
            <person name="Larracuente A.M."/>
            <person name="Singh N.D."/>
            <person name="Abad J.P."/>
            <person name="Abt D.N."/>
            <person name="Adryan B."/>
            <person name="Aguade M."/>
            <person name="Akashi H."/>
            <person name="Anderson W.W."/>
            <person name="Aquadro C.F."/>
            <person name="Ardell D.H."/>
            <person name="Arguello R."/>
            <person name="Artieri C.G."/>
            <person name="Barbash D.A."/>
            <person name="Barker D."/>
            <person name="Barsanti P."/>
            <person name="Batterham P."/>
            <person name="Batzoglou S."/>
            <person name="Begun D."/>
            <person name="Bhutkar A."/>
            <person name="Blanco E."/>
            <person name="Bosak S.A."/>
            <person name="Bradley R.K."/>
            <person name="Brand A.D."/>
            <person name="Brent M.R."/>
            <person name="Brooks A.N."/>
            <person name="Brown R.H."/>
            <person name="Butlin R.K."/>
            <person name="Caggese C."/>
            <person name="Calvi B.R."/>
            <person name="Bernardo de Carvalho A."/>
            <person name="Caspi A."/>
            <person name="Castrezana S."/>
            <person name="Celniker S.E."/>
            <person name="Chang J.L."/>
            <person name="Chapple C."/>
            <person name="Chatterji S."/>
            <person name="Chinwalla A."/>
            <person name="Civetta A."/>
            <person name="Clifton S.W."/>
            <person name="Comeron J.M."/>
            <person name="Costello J.C."/>
            <person name="Coyne J.A."/>
            <person name="Daub J."/>
            <person name="David R.G."/>
            <person name="Delcher A.L."/>
            <person name="Delehaunty K."/>
            <person name="Do C.B."/>
            <person name="Ebling H."/>
            <person name="Edwards K."/>
            <person name="Eickbush T."/>
            <person name="Evans J.D."/>
            <person name="Filipski A."/>
            <person name="Findeiss S."/>
            <person name="Freyhult E."/>
            <person name="Fulton L."/>
            <person name="Fulton R."/>
            <person name="Garcia A.C."/>
            <person name="Gardiner A."/>
            <person name="Garfield D.A."/>
            <person name="Garvin B.E."/>
            <person name="Gibson G."/>
            <person name="Gilbert D."/>
            <person name="Gnerre S."/>
            <person name="Godfrey J."/>
            <person name="Good R."/>
            <person name="Gotea V."/>
            <person name="Gravely B."/>
            <person name="Greenberg A.J."/>
            <person name="Griffiths-Jones S."/>
            <person name="Gross S."/>
            <person name="Guigo R."/>
            <person name="Gustafson E.A."/>
            <person name="Haerty W."/>
            <person name="Hahn M.W."/>
            <person name="Halligan D.L."/>
            <person name="Halpern A.L."/>
            <person name="Halter G.M."/>
            <person name="Han M.V."/>
            <person name="Heger A."/>
            <person name="Hillier L."/>
            <person name="Hinrichs A.S."/>
            <person name="Holmes I."/>
            <person name="Hoskins R.A."/>
            <person name="Hubisz M.J."/>
            <person name="Hultmark D."/>
            <person name="Huntley M.A."/>
            <person name="Jaffe D.B."/>
            <person name="Jagadeeshan S."/>
            <person name="Jeck W.R."/>
            <person name="Johnson J."/>
            <person name="Jones C.D."/>
            <person name="Jordan W.C."/>
            <person name="Karpen G.H."/>
            <person name="Kataoka E."/>
            <person name="Keightley P.D."/>
            <person name="Kheradpour P."/>
            <person name="Kirkness E.F."/>
            <person name="Koerich L.B."/>
            <person name="Kristiansen K."/>
            <person name="Kudrna D."/>
            <person name="Kulathinal R.J."/>
            <person name="Kumar S."/>
            <person name="Kwok R."/>
            <person name="Lander E."/>
            <person name="Langley C.H."/>
            <person name="Lapoint R."/>
            <person name="Lazzaro B.P."/>
            <person name="Lee S.J."/>
            <person name="Levesque L."/>
            <person name="Li R."/>
            <person name="Lin C.F."/>
            <person name="Lin M.F."/>
            <person name="Lindblad-Toh K."/>
            <person name="Llopart A."/>
            <person name="Long M."/>
            <person name="Low L."/>
            <person name="Lozovsky E."/>
            <person name="Lu J."/>
            <person name="Luo M."/>
            <person name="Machado C.A."/>
            <person name="Makalowski W."/>
            <person name="Marzo M."/>
            <person name="Matsuda M."/>
            <person name="Matzkin L."/>
            <person name="McAllister B."/>
            <person name="McBride C.S."/>
            <person name="McKernan B."/>
            <person name="McKernan K."/>
            <person name="Mendez-Lago M."/>
            <person name="Minx P."/>
            <person name="Mollenhauer M.U."/>
            <person name="Montooth K."/>
            <person name="Mount S.M."/>
            <person name="Mu X."/>
            <person name="Myers E."/>
            <person name="Negre B."/>
            <person name="Newfeld S."/>
            <person name="Nielsen R."/>
            <person name="Noor M.A."/>
            <person name="O'Grady P."/>
            <person name="Pachter L."/>
            <person name="Papaceit M."/>
            <person name="Parisi M.J."/>
            <person name="Parisi M."/>
            <person name="Parts L."/>
            <person name="Pedersen J.S."/>
            <person name="Pesole G."/>
            <person name="Phillippy A.M."/>
            <person name="Ponting C.P."/>
            <person name="Pop M."/>
            <person name="Porcelli D."/>
            <person name="Powell J.R."/>
            <person name="Prohaska S."/>
            <person name="Pruitt K."/>
            <person name="Puig M."/>
            <person name="Quesneville H."/>
            <person name="Ram K.R."/>
            <person name="Rand D."/>
            <person name="Rasmussen M.D."/>
            <person name="Reed L.K."/>
            <person name="Reenan R."/>
            <person name="Reily A."/>
            <person name="Remington K.A."/>
            <person name="Rieger T.T."/>
            <person name="Ritchie M.G."/>
            <person name="Robin C."/>
            <person name="Rogers Y.H."/>
            <person name="Rohde C."/>
            <person name="Rozas J."/>
            <person name="Rubenfield M.J."/>
            <person name="Ruiz A."/>
            <person name="Russo S."/>
            <person name="Salzberg S.L."/>
            <person name="Sanchez-Gracia A."/>
            <person name="Saranga D.J."/>
            <person name="Sato H."/>
            <person name="Schaeffer S.W."/>
            <person name="Schatz M.C."/>
            <person name="Schlenke T."/>
            <person name="Schwartz R."/>
            <person name="Segarra C."/>
            <person name="Singh R.S."/>
            <person name="Sirot L."/>
            <person name="Sirota M."/>
            <person name="Sisneros N.B."/>
            <person name="Smith C.D."/>
            <person name="Smith T.F."/>
            <person name="Spieth J."/>
            <person name="Stage D.E."/>
            <person name="Stark A."/>
            <person name="Stephan W."/>
            <person name="Strausberg R.L."/>
            <person name="Strempel S."/>
            <person name="Sturgill D."/>
            <person name="Sutton G."/>
            <person name="Sutton G.G."/>
            <person name="Tao W."/>
            <person name="Teichmann S."/>
            <person name="Tobari Y.N."/>
            <person name="Tomimura Y."/>
            <person name="Tsolas J.M."/>
            <person name="Valente V.L."/>
            <person name="Venter E."/>
            <person name="Venter J.C."/>
            <person name="Vicario S."/>
            <person name="Vieira F.G."/>
            <person name="Vilella A.J."/>
            <person name="Villasante A."/>
            <person name="Walenz B."/>
            <person name="Wang J."/>
            <person name="Wasserman M."/>
            <person name="Watts T."/>
            <person name="Wilson D."/>
            <person name="Wilson R.K."/>
            <person name="Wing R.A."/>
            <person name="Wolfner M.F."/>
            <person name="Wong A."/>
            <person name="Wong G.K."/>
            <person name="Wu C.I."/>
            <person name="Wu G."/>
            <person name="Yamamoto D."/>
            <person name="Yang H.P."/>
            <person name="Yang S.P."/>
            <person name="Yorke J.A."/>
            <person name="Yoshida K."/>
            <person name="Zdobnov E."/>
            <person name="Zhang P."/>
            <person name="Zhang Y."/>
            <person name="Zimin A.V."/>
            <person name="Baldwin J."/>
            <person name="Abdouelleil A."/>
            <person name="Abdulkadir J."/>
            <person name="Abebe A."/>
            <person name="Abera B."/>
            <person name="Abreu J."/>
            <person name="Acer S.C."/>
            <person name="Aftuck L."/>
            <person name="Alexander A."/>
            <person name="An P."/>
            <person name="Anderson E."/>
            <person name="Anderson S."/>
            <person name="Arachi H."/>
            <person name="Azer M."/>
            <person name="Bachantsang P."/>
            <person name="Barry A."/>
            <person name="Bayul T."/>
            <person name="Berlin A."/>
            <person name="Bessette D."/>
            <person name="Bloom T."/>
            <person name="Blye J."/>
            <person name="Boguslavskiy L."/>
            <person name="Bonnet C."/>
            <person name="Boukhgalter B."/>
            <person name="Bourzgui I."/>
            <person name="Brown A."/>
            <person name="Cahill P."/>
            <person name="Channer S."/>
            <person name="Cheshatsang Y."/>
            <person name="Chuda L."/>
            <person name="Citroen M."/>
            <person name="Collymore A."/>
            <person name="Cooke P."/>
            <person name="Costello M."/>
            <person name="D'Aco K."/>
            <person name="Daza R."/>
            <person name="De Haan G."/>
            <person name="DeGray S."/>
            <person name="DeMaso C."/>
            <person name="Dhargay N."/>
            <person name="Dooley K."/>
            <person name="Dooley E."/>
            <person name="Doricent M."/>
            <person name="Dorje P."/>
            <person name="Dorjee K."/>
            <person name="Dupes A."/>
            <person name="Elong R."/>
            <person name="Falk J."/>
            <person name="Farina A."/>
            <person name="Faro S."/>
            <person name="Ferguson D."/>
            <person name="Fisher S."/>
            <person name="Foley C.D."/>
            <person name="Franke A."/>
            <person name="Friedrich D."/>
            <person name="Gadbois L."/>
            <person name="Gearin G."/>
            <person name="Gearin C.R."/>
            <person name="Giannoukos G."/>
            <person name="Goode T."/>
            <person name="Graham J."/>
            <person name="Grandbois E."/>
            <person name="Grewal S."/>
            <person name="Gyaltsen K."/>
            <person name="Hafez N."/>
            <person name="Hagos B."/>
            <person name="Hall J."/>
            <person name="Henson C."/>
            <person name="Hollinger A."/>
            <person name="Honan T."/>
            <person name="Huard M.D."/>
            <person name="Hughes L."/>
            <person name="Hurhula B."/>
            <person name="Husby M.E."/>
            <person name="Kamat A."/>
            <person name="Kanga B."/>
            <person name="Kashin S."/>
            <person name="Khazanovich D."/>
            <person name="Kisner P."/>
            <person name="Lance K."/>
            <person name="Lara M."/>
            <person name="Lee W."/>
            <person name="Lennon N."/>
            <person name="Letendre F."/>
            <person name="LeVine R."/>
            <person name="Lipovsky A."/>
            <person name="Liu X."/>
            <person name="Liu J."/>
            <person name="Liu S."/>
            <person name="Lokyitsang T."/>
            <person name="Lokyitsang Y."/>
            <person name="Lubonja R."/>
            <person name="Lui A."/>
            <person name="MacDonald P."/>
            <person name="Magnisalis V."/>
            <person name="Maru K."/>
            <person name="Matthews C."/>
            <person name="McCusker W."/>
            <person name="McDonough S."/>
            <person name="Mehta T."/>
            <person name="Meldrim J."/>
            <person name="Meneus L."/>
            <person name="Mihai O."/>
            <person name="Mihalev A."/>
            <person name="Mihova T."/>
            <person name="Mittelman R."/>
            <person name="Mlenga V."/>
            <person name="Montmayeur A."/>
            <person name="Mulrain L."/>
            <person name="Navidi A."/>
            <person name="Naylor J."/>
            <person name="Negash T."/>
            <person name="Nguyen T."/>
            <person name="Nguyen N."/>
            <person name="Nicol R."/>
            <person name="Norbu C."/>
            <person name="Norbu N."/>
            <person name="Novod N."/>
            <person name="O'Neill B."/>
            <person name="Osman S."/>
            <person name="Markiewicz E."/>
            <person name="Oyono O.L."/>
            <person name="Patti C."/>
            <person name="Phunkhang P."/>
            <person name="Pierre F."/>
            <person name="Priest M."/>
            <person name="Raghuraman S."/>
            <person name="Rege F."/>
            <person name="Reyes R."/>
            <person name="Rise C."/>
            <person name="Rogov P."/>
            <person name="Ross K."/>
            <person name="Ryan E."/>
            <person name="Settipalli S."/>
            <person name="Shea T."/>
            <person name="Sherpa N."/>
            <person name="Shi L."/>
            <person name="Shih D."/>
            <person name="Sparrow T."/>
            <person name="Spaulding J."/>
            <person name="Stalker J."/>
            <person name="Stange-Thomann N."/>
            <person name="Stavropoulos S."/>
            <person name="Stone C."/>
            <person name="Strader C."/>
            <person name="Tesfaye S."/>
            <person name="Thomson T."/>
            <person name="Thoulutsang Y."/>
            <person name="Thoulutsang D."/>
            <person name="Topham K."/>
            <person name="Topping I."/>
            <person name="Tsamla T."/>
            <person name="Vassiliev H."/>
            <person name="Vo A."/>
            <person name="Wangchuk T."/>
            <person name="Wangdi T."/>
            <person name="Weiand M."/>
            <person name="Wilkinson J."/>
            <person name="Wilson A."/>
            <person name="Yadav S."/>
            <person name="Young G."/>
            <person name="Yu Q."/>
            <person name="Zembek L."/>
            <person name="Zhong D."/>
            <person name="Zimmer A."/>
            <person name="Zwirko Z."/>
            <person name="Jaffe D.B."/>
            <person name="Alvarez P."/>
            <person name="Brockman W."/>
            <person name="Butler J."/>
            <person name="Chin C."/>
            <person name="Gnerre S."/>
            <person name="Grabherr M."/>
            <person name="Kleber M."/>
            <person name="Mauceli E."/>
            <person name="MacCallum I."/>
        </authorList>
    </citation>
    <scope>NUCLEOTIDE SEQUENCE [LARGE SCALE GENOMIC DNA]</scope>
    <source>
        <strain evidence="3">Tucson 15010-1051.87</strain>
    </source>
</reference>
<dbReference type="InParanoid" id="A0A0Q9WX36"/>
<evidence type="ECO:0000313" key="3">
    <source>
        <dbReference type="Proteomes" id="UP000008792"/>
    </source>
</evidence>
<name>A0A0Q9WX36_DROVI</name>
<proteinExistence type="predicted"/>
<dbReference type="AlphaFoldDB" id="A0A0Q9WX36"/>
<dbReference type="EMBL" id="CH940647">
    <property type="protein sequence ID" value="KRF84944.1"/>
    <property type="molecule type" value="Genomic_DNA"/>
</dbReference>
<sequence length="105" mass="12062">MKGTHNNNSYKLKWQNVAWSAIGRSACPTQLTRPGTGTGTGTSKPNPTDGKQWSNSRFIPRACFEYSYECKGRYFDGRRYQTFCMPHVKNEYLKMCSILDARPRL</sequence>
<evidence type="ECO:0000313" key="2">
    <source>
        <dbReference type="EMBL" id="KRF84944.1"/>
    </source>
</evidence>